<proteinExistence type="predicted"/>
<name>A0AAD4KR32_9EURO</name>
<dbReference type="Proteomes" id="UP001201262">
    <property type="component" value="Unassembled WGS sequence"/>
</dbReference>
<feature type="region of interest" description="Disordered" evidence="1">
    <location>
        <begin position="37"/>
        <end position="201"/>
    </location>
</feature>
<comment type="caution">
    <text evidence="3">The sequence shown here is derived from an EMBL/GenBank/DDBJ whole genome shotgun (WGS) entry which is preliminary data.</text>
</comment>
<sequence length="438" mass="46169">MPPRLPPTPATSGELHIKDHTIESMAEHSFALPPAALSPVVTDEGSSSRKGSVVFQPPVSPASPDLVALGSRRMSAASSQKGTKRGSAALDEFNLPPPPTRTRKIIQMKPKTTFSTSSTPSTPAGTSNNTPTQSSQKSAGRSASIAKTTAPAAANPVLPAPASTQQQSGSKKKQPSATSAAGRKIARKTAHSLIERRRRSKMNEEFSTLKDMIPACRGQEMHKLAILQASIDYMNYLEECITELKSASGKNSQSKTPLMMAAPPGPPSPTSPEVMMPDKTVDEESFSSSSAASPAASSISPAFSPHTNPHQAPAIDNTYYSILPSPALGPLRSPQQLPPSTHTWRPSQPITSTTPSPAILPQQHHRHSISSSYASSTTSGAAHEADSMIDHEASAALLMLNMDRRGTGASIEESAQRSSLAVEASRKLGMSVRDLLAP</sequence>
<feature type="region of interest" description="Disordered" evidence="1">
    <location>
        <begin position="248"/>
        <end position="311"/>
    </location>
</feature>
<feature type="compositionally biased region" description="Polar residues" evidence="1">
    <location>
        <begin position="333"/>
        <end position="345"/>
    </location>
</feature>
<dbReference type="GO" id="GO:0046983">
    <property type="term" value="F:protein dimerization activity"/>
    <property type="evidence" value="ECO:0007669"/>
    <property type="project" value="InterPro"/>
</dbReference>
<dbReference type="EMBL" id="JAJTJA010000006">
    <property type="protein sequence ID" value="KAH8697429.1"/>
    <property type="molecule type" value="Genomic_DNA"/>
</dbReference>
<accession>A0AAD4KR32</accession>
<evidence type="ECO:0000259" key="2">
    <source>
        <dbReference type="PROSITE" id="PS50888"/>
    </source>
</evidence>
<feature type="region of interest" description="Disordered" evidence="1">
    <location>
        <begin position="326"/>
        <end position="384"/>
    </location>
</feature>
<dbReference type="SUPFAM" id="SSF47459">
    <property type="entry name" value="HLH, helix-loop-helix DNA-binding domain"/>
    <property type="match status" value="1"/>
</dbReference>
<protein>
    <recommendedName>
        <fullName evidence="2">BHLH domain-containing protein</fullName>
    </recommendedName>
</protein>
<gene>
    <name evidence="3" type="ORF">BGW36DRAFT_407450</name>
</gene>
<feature type="compositionally biased region" description="Low complexity" evidence="1">
    <location>
        <begin position="369"/>
        <end position="382"/>
    </location>
</feature>
<reference evidence="3" key="1">
    <citation type="submission" date="2021-12" db="EMBL/GenBank/DDBJ databases">
        <title>Convergent genome expansion in fungi linked to evolution of root-endophyte symbiosis.</title>
        <authorList>
            <consortium name="DOE Joint Genome Institute"/>
            <person name="Ke Y.-H."/>
            <person name="Bonito G."/>
            <person name="Liao H.-L."/>
            <person name="Looney B."/>
            <person name="Rojas-Flechas A."/>
            <person name="Nash J."/>
            <person name="Hameed K."/>
            <person name="Schadt C."/>
            <person name="Martin F."/>
            <person name="Crous P.W."/>
            <person name="Miettinen O."/>
            <person name="Magnuson J.K."/>
            <person name="Labbe J."/>
            <person name="Jacobson D."/>
            <person name="Doktycz M.J."/>
            <person name="Veneault-Fourrey C."/>
            <person name="Kuo A."/>
            <person name="Mondo S."/>
            <person name="Calhoun S."/>
            <person name="Riley R."/>
            <person name="Ohm R."/>
            <person name="LaButti K."/>
            <person name="Andreopoulos B."/>
            <person name="Pangilinan J."/>
            <person name="Nolan M."/>
            <person name="Tritt A."/>
            <person name="Clum A."/>
            <person name="Lipzen A."/>
            <person name="Daum C."/>
            <person name="Barry K."/>
            <person name="Grigoriev I.V."/>
            <person name="Vilgalys R."/>
        </authorList>
    </citation>
    <scope>NUCLEOTIDE SEQUENCE</scope>
    <source>
        <strain evidence="3">PMI_201</strain>
    </source>
</reference>
<dbReference type="Gene3D" id="4.10.280.10">
    <property type="entry name" value="Helix-loop-helix DNA-binding domain"/>
    <property type="match status" value="1"/>
</dbReference>
<evidence type="ECO:0000256" key="1">
    <source>
        <dbReference type="SAM" id="MobiDB-lite"/>
    </source>
</evidence>
<organism evidence="3 4">
    <name type="scientific">Talaromyces proteolyticus</name>
    <dbReference type="NCBI Taxonomy" id="1131652"/>
    <lineage>
        <taxon>Eukaryota</taxon>
        <taxon>Fungi</taxon>
        <taxon>Dikarya</taxon>
        <taxon>Ascomycota</taxon>
        <taxon>Pezizomycotina</taxon>
        <taxon>Eurotiomycetes</taxon>
        <taxon>Eurotiomycetidae</taxon>
        <taxon>Eurotiales</taxon>
        <taxon>Trichocomaceae</taxon>
        <taxon>Talaromyces</taxon>
        <taxon>Talaromyces sect. Bacilispori</taxon>
    </lineage>
</organism>
<dbReference type="InterPro" id="IPR036638">
    <property type="entry name" value="HLH_DNA-bd_sf"/>
</dbReference>
<dbReference type="Pfam" id="PF00010">
    <property type="entry name" value="HLH"/>
    <property type="match status" value="1"/>
</dbReference>
<dbReference type="PANTHER" id="PTHR46266:SF4">
    <property type="entry name" value="TRANSCRIPTION FACTOR TT8"/>
    <property type="match status" value="1"/>
</dbReference>
<dbReference type="GeneID" id="70249326"/>
<feature type="compositionally biased region" description="Low complexity" evidence="1">
    <location>
        <begin position="346"/>
        <end position="357"/>
    </location>
</feature>
<feature type="compositionally biased region" description="Low complexity" evidence="1">
    <location>
        <begin position="112"/>
        <end position="132"/>
    </location>
</feature>
<feature type="domain" description="BHLH" evidence="2">
    <location>
        <begin position="186"/>
        <end position="237"/>
    </location>
</feature>
<dbReference type="CDD" id="cd00083">
    <property type="entry name" value="bHLH_SF"/>
    <property type="match status" value="1"/>
</dbReference>
<dbReference type="RefSeq" id="XP_046072130.1">
    <property type="nucleotide sequence ID" value="XM_046219039.1"/>
</dbReference>
<dbReference type="PANTHER" id="PTHR46266">
    <property type="entry name" value="TRANSCRIPTION FACTOR TT8"/>
    <property type="match status" value="1"/>
</dbReference>
<dbReference type="AlphaFoldDB" id="A0AAD4KR32"/>
<dbReference type="PROSITE" id="PS50888">
    <property type="entry name" value="BHLH"/>
    <property type="match status" value="1"/>
</dbReference>
<dbReference type="SMART" id="SM00353">
    <property type="entry name" value="HLH"/>
    <property type="match status" value="1"/>
</dbReference>
<evidence type="ECO:0000313" key="3">
    <source>
        <dbReference type="EMBL" id="KAH8697429.1"/>
    </source>
</evidence>
<feature type="compositionally biased region" description="Low complexity" evidence="1">
    <location>
        <begin position="142"/>
        <end position="169"/>
    </location>
</feature>
<keyword evidence="4" id="KW-1185">Reference proteome</keyword>
<feature type="compositionally biased region" description="Basic residues" evidence="1">
    <location>
        <begin position="184"/>
        <end position="200"/>
    </location>
</feature>
<dbReference type="InterPro" id="IPR011598">
    <property type="entry name" value="bHLH_dom"/>
</dbReference>
<evidence type="ECO:0000313" key="4">
    <source>
        <dbReference type="Proteomes" id="UP001201262"/>
    </source>
</evidence>
<feature type="compositionally biased region" description="Low complexity" evidence="1">
    <location>
        <begin position="286"/>
        <end position="305"/>
    </location>
</feature>
<feature type="region of interest" description="Disordered" evidence="1">
    <location>
        <begin position="408"/>
        <end position="438"/>
    </location>
</feature>